<feature type="binding site" evidence="14">
    <location>
        <position position="45"/>
    </location>
    <ligand>
        <name>pyruvate</name>
        <dbReference type="ChEBI" id="CHEBI:15361"/>
    </ligand>
</feature>
<dbReference type="OrthoDB" id="9782828at2"/>
<dbReference type="PANTHER" id="PTHR42849">
    <property type="entry name" value="N-ACETYLNEURAMINATE LYASE"/>
    <property type="match status" value="1"/>
</dbReference>
<feature type="active site" description="Proton donor/acceptor" evidence="13">
    <location>
        <position position="134"/>
    </location>
</feature>
<evidence type="ECO:0000313" key="16">
    <source>
        <dbReference type="Proteomes" id="UP000051324"/>
    </source>
</evidence>
<comment type="caution">
    <text evidence="15">The sequence shown here is derived from an EMBL/GenBank/DDBJ whole genome shotgun (WGS) entry which is preliminary data.</text>
</comment>
<dbReference type="InterPro" id="IPR020625">
    <property type="entry name" value="Schiff_base-form_aldolases_AS"/>
</dbReference>
<accession>A0A0R1TQM2</accession>
<evidence type="ECO:0000256" key="12">
    <source>
        <dbReference type="PIRNR" id="PIRNR001365"/>
    </source>
</evidence>
<dbReference type="AlphaFoldDB" id="A0A0R1TQM2"/>
<evidence type="ECO:0000256" key="10">
    <source>
        <dbReference type="ARBA" id="ARBA00039936"/>
    </source>
</evidence>
<dbReference type="SUPFAM" id="SSF51569">
    <property type="entry name" value="Aldolase"/>
    <property type="match status" value="1"/>
</dbReference>
<dbReference type="InterPro" id="IPR020624">
    <property type="entry name" value="Schiff_base-form_aldolases_CS"/>
</dbReference>
<evidence type="ECO:0000256" key="1">
    <source>
        <dbReference type="ARBA" id="ARBA00004496"/>
    </source>
</evidence>
<sequence>MKKLYAALMTAFDESGNIDEQGTREMVRYNIDVNQIDGLYVGGSTGENFMLGTAEKKRVFEIAIDEAKGSNIDLIAQVGSPNLHEAKELAKYVTDLGYETISAVTPFYYNFNFEEIKHYYDEIVKDVDTKLVVYSIPALTGVSLSLDNFAKLFENEKIIGVKYTNADFYLLERLRDRFPDKLILSGFDEMLLPALALDVDGAIGSTFNINAQKAKAEISAFEAGDIDKARKLQHESNDLITDLLNNGIYATLKLVLQELGVNAGYTREPMAKATPEVKAGAKKIYEKYFK</sequence>
<name>A0A0R1TQM2_9LACO</name>
<organism evidence="15 16">
    <name type="scientific">Ligilactobacillus apodemi DSM 16634 = JCM 16172</name>
    <dbReference type="NCBI Taxonomy" id="1423724"/>
    <lineage>
        <taxon>Bacteria</taxon>
        <taxon>Bacillati</taxon>
        <taxon>Bacillota</taxon>
        <taxon>Bacilli</taxon>
        <taxon>Lactobacillales</taxon>
        <taxon>Lactobacillaceae</taxon>
        <taxon>Ligilactobacillus</taxon>
    </lineage>
</organism>
<dbReference type="PIRSF" id="PIRSF001365">
    <property type="entry name" value="DHDPS"/>
    <property type="match status" value="1"/>
</dbReference>
<dbReference type="Gene3D" id="3.20.20.70">
    <property type="entry name" value="Aldolase class I"/>
    <property type="match status" value="1"/>
</dbReference>
<dbReference type="EMBL" id="AZFT01000053">
    <property type="protein sequence ID" value="KRL83750.1"/>
    <property type="molecule type" value="Genomic_DNA"/>
</dbReference>
<dbReference type="PROSITE" id="PS00666">
    <property type="entry name" value="DHDPS_2"/>
    <property type="match status" value="1"/>
</dbReference>
<reference evidence="15 16" key="1">
    <citation type="journal article" date="2015" name="Genome Announc.">
        <title>Expanding the biotechnology potential of lactobacilli through comparative genomics of 213 strains and associated genera.</title>
        <authorList>
            <person name="Sun Z."/>
            <person name="Harris H.M."/>
            <person name="McCann A."/>
            <person name="Guo C."/>
            <person name="Argimon S."/>
            <person name="Zhang W."/>
            <person name="Yang X."/>
            <person name="Jeffery I.B."/>
            <person name="Cooney J.C."/>
            <person name="Kagawa T.F."/>
            <person name="Liu W."/>
            <person name="Song Y."/>
            <person name="Salvetti E."/>
            <person name="Wrobel A."/>
            <person name="Rasinkangas P."/>
            <person name="Parkhill J."/>
            <person name="Rea M.C."/>
            <person name="O'Sullivan O."/>
            <person name="Ritari J."/>
            <person name="Douillard F.P."/>
            <person name="Paul Ross R."/>
            <person name="Yang R."/>
            <person name="Briner A.E."/>
            <person name="Felis G.E."/>
            <person name="de Vos W.M."/>
            <person name="Barrangou R."/>
            <person name="Klaenhammer T.R."/>
            <person name="Caufield P.W."/>
            <person name="Cui Y."/>
            <person name="Zhang H."/>
            <person name="O'Toole P.W."/>
        </authorList>
    </citation>
    <scope>NUCLEOTIDE SEQUENCE [LARGE SCALE GENOMIC DNA]</scope>
    <source>
        <strain evidence="15 16">DSM 16634</strain>
    </source>
</reference>
<dbReference type="STRING" id="1423724.FC32_GL001011"/>
<keyword evidence="6" id="KW-0963">Cytoplasm</keyword>
<dbReference type="Proteomes" id="UP000051324">
    <property type="component" value="Unassembled WGS sequence"/>
</dbReference>
<dbReference type="PRINTS" id="PR00146">
    <property type="entry name" value="DHPICSNTHASE"/>
</dbReference>
<dbReference type="PATRIC" id="fig|1423724.4.peg.1053"/>
<dbReference type="InterPro" id="IPR002220">
    <property type="entry name" value="DapA-like"/>
</dbReference>
<keyword evidence="8" id="KW-0704">Schiff base</keyword>
<evidence type="ECO:0000256" key="5">
    <source>
        <dbReference type="ARBA" id="ARBA00012911"/>
    </source>
</evidence>
<dbReference type="EC" id="4.1.3.3" evidence="5"/>
<evidence type="ECO:0000256" key="11">
    <source>
        <dbReference type="ARBA" id="ARBA00044906"/>
    </source>
</evidence>
<comment type="subunit">
    <text evidence="4">Homotetramer.</text>
</comment>
<dbReference type="GO" id="GO:0008747">
    <property type="term" value="F:N-acetylneuraminate lyase activity"/>
    <property type="evidence" value="ECO:0007669"/>
    <property type="project" value="UniProtKB-EC"/>
</dbReference>
<dbReference type="GO" id="GO:0005829">
    <property type="term" value="C:cytosol"/>
    <property type="evidence" value="ECO:0007669"/>
    <property type="project" value="TreeGrafter"/>
</dbReference>
<evidence type="ECO:0000256" key="14">
    <source>
        <dbReference type="PIRSR" id="PIRSR001365-2"/>
    </source>
</evidence>
<feature type="active site" description="Schiff-base intermediate with substrate" evidence="13">
    <location>
        <position position="162"/>
    </location>
</feature>
<evidence type="ECO:0000256" key="3">
    <source>
        <dbReference type="ARBA" id="ARBA00006324"/>
    </source>
</evidence>
<dbReference type="CDD" id="cd00954">
    <property type="entry name" value="NAL"/>
    <property type="match status" value="1"/>
</dbReference>
<evidence type="ECO:0000256" key="7">
    <source>
        <dbReference type="ARBA" id="ARBA00023239"/>
    </source>
</evidence>
<dbReference type="RefSeq" id="WP_025086896.1">
    <property type="nucleotide sequence ID" value="NZ_AZFT01000053.1"/>
</dbReference>
<dbReference type="GO" id="GO:0019262">
    <property type="term" value="P:N-acetylneuraminate catabolic process"/>
    <property type="evidence" value="ECO:0007669"/>
    <property type="project" value="UniProtKB-UniPathway"/>
</dbReference>
<dbReference type="PANTHER" id="PTHR42849:SF1">
    <property type="entry name" value="N-ACETYLNEURAMINATE LYASE"/>
    <property type="match status" value="1"/>
</dbReference>
<dbReference type="InterPro" id="IPR013785">
    <property type="entry name" value="Aldolase_TIM"/>
</dbReference>
<keyword evidence="7 12" id="KW-0456">Lyase</keyword>
<keyword evidence="9" id="KW-0119">Carbohydrate metabolism</keyword>
<proteinExistence type="inferred from homology"/>
<evidence type="ECO:0000256" key="4">
    <source>
        <dbReference type="ARBA" id="ARBA00011881"/>
    </source>
</evidence>
<comment type="pathway">
    <text evidence="2">Amino-sugar metabolism; N-acetylneuraminate degradation.</text>
</comment>
<comment type="similarity">
    <text evidence="3">Belongs to the DapA family. NanA subfamily.</text>
</comment>
<dbReference type="eggNOG" id="COG0329">
    <property type="taxonomic scope" value="Bacteria"/>
</dbReference>
<evidence type="ECO:0000256" key="8">
    <source>
        <dbReference type="ARBA" id="ARBA00023270"/>
    </source>
</evidence>
<evidence type="ECO:0000256" key="6">
    <source>
        <dbReference type="ARBA" id="ARBA00022490"/>
    </source>
</evidence>
<dbReference type="GO" id="GO:0005975">
    <property type="term" value="P:carbohydrate metabolic process"/>
    <property type="evidence" value="ECO:0007669"/>
    <property type="project" value="InterPro"/>
</dbReference>
<feature type="binding site" evidence="14">
    <location>
        <position position="203"/>
    </location>
    <ligand>
        <name>pyruvate</name>
        <dbReference type="ChEBI" id="CHEBI:15361"/>
    </ligand>
</feature>
<dbReference type="NCBIfam" id="NF003164">
    <property type="entry name" value="PRK04147.1"/>
    <property type="match status" value="1"/>
</dbReference>
<evidence type="ECO:0000313" key="15">
    <source>
        <dbReference type="EMBL" id="KRL83750.1"/>
    </source>
</evidence>
<dbReference type="PROSITE" id="PS00665">
    <property type="entry name" value="DHDPS_1"/>
    <property type="match status" value="1"/>
</dbReference>
<dbReference type="UniPathway" id="UPA00629">
    <property type="reaction ID" value="UER00680"/>
</dbReference>
<protein>
    <recommendedName>
        <fullName evidence="10">N-acetylneuraminate lyase</fullName>
        <ecNumber evidence="5">4.1.3.3</ecNumber>
    </recommendedName>
</protein>
<dbReference type="SMART" id="SM01130">
    <property type="entry name" value="DHDPS"/>
    <property type="match status" value="1"/>
</dbReference>
<evidence type="ECO:0000256" key="9">
    <source>
        <dbReference type="ARBA" id="ARBA00023277"/>
    </source>
</evidence>
<comment type="subcellular location">
    <subcellularLocation>
        <location evidence="1">Cytoplasm</location>
    </subcellularLocation>
</comment>
<dbReference type="Pfam" id="PF00701">
    <property type="entry name" value="DHDPS"/>
    <property type="match status" value="1"/>
</dbReference>
<keyword evidence="16" id="KW-1185">Reference proteome</keyword>
<evidence type="ECO:0000256" key="2">
    <source>
        <dbReference type="ARBA" id="ARBA00004878"/>
    </source>
</evidence>
<comment type="catalytic activity">
    <reaction evidence="11">
        <text>aceneuramate = aldehydo-N-acetyl-D-mannosamine + pyruvate</text>
        <dbReference type="Rhea" id="RHEA:23296"/>
        <dbReference type="ChEBI" id="CHEBI:15361"/>
        <dbReference type="ChEBI" id="CHEBI:17122"/>
        <dbReference type="ChEBI" id="CHEBI:173083"/>
        <dbReference type="EC" id="4.1.3.3"/>
    </reaction>
</comment>
<gene>
    <name evidence="15" type="ORF">FC32_GL001011</name>
</gene>
<evidence type="ECO:0000256" key="13">
    <source>
        <dbReference type="PIRSR" id="PIRSR001365-1"/>
    </source>
</evidence>
<dbReference type="InterPro" id="IPR005264">
    <property type="entry name" value="NanA"/>
</dbReference>